<dbReference type="GO" id="GO:0006281">
    <property type="term" value="P:DNA repair"/>
    <property type="evidence" value="ECO:0007669"/>
    <property type="project" value="UniProtKB-KW"/>
</dbReference>
<dbReference type="Proteomes" id="UP000626092">
    <property type="component" value="Unassembled WGS sequence"/>
</dbReference>
<evidence type="ECO:0000256" key="3">
    <source>
        <dbReference type="SAM" id="Coils"/>
    </source>
</evidence>
<evidence type="ECO:0000313" key="6">
    <source>
        <dbReference type="Proteomes" id="UP000626092"/>
    </source>
</evidence>
<dbReference type="AlphaFoldDB" id="A0A834GCN5"/>
<proteinExistence type="predicted"/>
<feature type="domain" description="Morc S5" evidence="4">
    <location>
        <begin position="150"/>
        <end position="234"/>
    </location>
</feature>
<dbReference type="InterPro" id="IPR045261">
    <property type="entry name" value="MORC_ATPase"/>
</dbReference>
<feature type="coiled-coil region" evidence="3">
    <location>
        <begin position="361"/>
        <end position="395"/>
    </location>
</feature>
<keyword evidence="6" id="KW-1185">Reference proteome</keyword>
<keyword evidence="1" id="KW-0227">DNA damage</keyword>
<protein>
    <recommendedName>
        <fullName evidence="4">Morc S5 domain-containing protein</fullName>
    </recommendedName>
</protein>
<dbReference type="OrthoDB" id="757982at2759"/>
<evidence type="ECO:0000259" key="4">
    <source>
        <dbReference type="Pfam" id="PF17942"/>
    </source>
</evidence>
<dbReference type="PANTHER" id="PTHR23336">
    <property type="entry name" value="ZINC FINGER CW-TYPE COILED-COIL DOMAIN PROTEIN 3"/>
    <property type="match status" value="1"/>
</dbReference>
<organism evidence="5 6">
    <name type="scientific">Rhododendron simsii</name>
    <name type="common">Sims's rhododendron</name>
    <dbReference type="NCBI Taxonomy" id="118357"/>
    <lineage>
        <taxon>Eukaryota</taxon>
        <taxon>Viridiplantae</taxon>
        <taxon>Streptophyta</taxon>
        <taxon>Embryophyta</taxon>
        <taxon>Tracheophyta</taxon>
        <taxon>Spermatophyta</taxon>
        <taxon>Magnoliopsida</taxon>
        <taxon>eudicotyledons</taxon>
        <taxon>Gunneridae</taxon>
        <taxon>Pentapetalae</taxon>
        <taxon>asterids</taxon>
        <taxon>Ericales</taxon>
        <taxon>Ericaceae</taxon>
        <taxon>Ericoideae</taxon>
        <taxon>Rhodoreae</taxon>
        <taxon>Rhododendron</taxon>
    </lineage>
</organism>
<dbReference type="GO" id="GO:0016887">
    <property type="term" value="F:ATP hydrolysis activity"/>
    <property type="evidence" value="ECO:0007669"/>
    <property type="project" value="InterPro"/>
</dbReference>
<keyword evidence="3" id="KW-0175">Coiled coil</keyword>
<evidence type="ECO:0000313" key="5">
    <source>
        <dbReference type="EMBL" id="KAF7130642.1"/>
    </source>
</evidence>
<dbReference type="GO" id="GO:0005634">
    <property type="term" value="C:nucleus"/>
    <property type="evidence" value="ECO:0007669"/>
    <property type="project" value="TreeGrafter"/>
</dbReference>
<dbReference type="EMBL" id="WJXA01000010">
    <property type="protein sequence ID" value="KAF7130642.1"/>
    <property type="molecule type" value="Genomic_DNA"/>
</dbReference>
<accession>A0A834GCN5</accession>
<dbReference type="PANTHER" id="PTHR23336:SF50">
    <property type="entry name" value="PROTEIN MICRORCHIDIA 1-RELATED"/>
    <property type="match status" value="1"/>
</dbReference>
<name>A0A834GCN5_RHOSS</name>
<evidence type="ECO:0000256" key="2">
    <source>
        <dbReference type="ARBA" id="ARBA00023204"/>
    </source>
</evidence>
<gene>
    <name evidence="5" type="ORF">RHSIM_Rhsim10G0214800</name>
</gene>
<sequence length="411" mass="46084">MLAGGQEYSPEVGEVRSGLVEGWQYSANANAGCITFNFKRLEEVRKTHDLSISHLRLDNLKGARGGTGVKAVELRASWSGRLANSLAESSTYLVERVDMLVFGCKDLIELENKDMNLMGTRHLSLTLIEEKLCTGWDVKHVAIPIGGMVLVETTIGFIKEAPALGVNGFNVYHKNRLIRPFWKVTSDGNSQGNGVVGVLEANFMEPAHDKQDFERSSLFIRLEMRLKQMVAEYWRGHCHLIGHKPYNSNRSRIHVQSPVGHMANVQKQLPIGDHVIGLPGNVQNKTRQDHPIIGLPAELGQELTGTQPGDHCRTSFLNRMPAAQLIDLSAEPAQEVRSVDSITSTSIDQICEENIHLFMRCEEHVQKENELRKTIEALENQVEETKRKCAQLSAHLESRKKRKVMQQIEDV</sequence>
<dbReference type="InterPro" id="IPR041006">
    <property type="entry name" value="Morc_S5"/>
</dbReference>
<dbReference type="Pfam" id="PF17942">
    <property type="entry name" value="Morc6_S5"/>
    <property type="match status" value="1"/>
</dbReference>
<reference evidence="5" key="1">
    <citation type="submission" date="2019-11" db="EMBL/GenBank/DDBJ databases">
        <authorList>
            <person name="Liu Y."/>
            <person name="Hou J."/>
            <person name="Li T.-Q."/>
            <person name="Guan C.-H."/>
            <person name="Wu X."/>
            <person name="Wu H.-Z."/>
            <person name="Ling F."/>
            <person name="Zhang R."/>
            <person name="Shi X.-G."/>
            <person name="Ren J.-P."/>
            <person name="Chen E.-F."/>
            <person name="Sun J.-M."/>
        </authorList>
    </citation>
    <scope>NUCLEOTIDE SEQUENCE</scope>
    <source>
        <strain evidence="5">Adult_tree_wgs_1</strain>
        <tissue evidence="5">Leaves</tissue>
    </source>
</reference>
<evidence type="ECO:0000256" key="1">
    <source>
        <dbReference type="ARBA" id="ARBA00022763"/>
    </source>
</evidence>
<keyword evidence="2" id="KW-0234">DNA repair</keyword>
<comment type="caution">
    <text evidence="5">The sequence shown here is derived from an EMBL/GenBank/DDBJ whole genome shotgun (WGS) entry which is preliminary data.</text>
</comment>